<evidence type="ECO:0000256" key="1">
    <source>
        <dbReference type="SAM" id="SignalP"/>
    </source>
</evidence>
<dbReference type="RefSeq" id="WP_222509626.1">
    <property type="nucleotide sequence ID" value="NZ_JAHVJA010000012.1"/>
</dbReference>
<feature type="signal peptide" evidence="1">
    <location>
        <begin position="1"/>
        <end position="24"/>
    </location>
</feature>
<proteinExistence type="predicted"/>
<reference evidence="2 3" key="1">
    <citation type="submission" date="2021-06" db="EMBL/GenBank/DDBJ databases">
        <title>50 bacteria genomes isolated from Dapeng, Shenzhen, China.</title>
        <authorList>
            <person name="Zheng W."/>
            <person name="Yu S."/>
            <person name="Huang Y."/>
        </authorList>
    </citation>
    <scope>NUCLEOTIDE SEQUENCE [LARGE SCALE GENOMIC DNA]</scope>
    <source>
        <strain evidence="2 3">DP1N14-2</strain>
    </source>
</reference>
<evidence type="ECO:0000313" key="3">
    <source>
        <dbReference type="Proteomes" id="UP000766629"/>
    </source>
</evidence>
<comment type="caution">
    <text evidence="2">The sequence shown here is derived from an EMBL/GenBank/DDBJ whole genome shotgun (WGS) entry which is preliminary data.</text>
</comment>
<dbReference type="EMBL" id="JAHVJA010000012">
    <property type="protein sequence ID" value="MBY6141610.1"/>
    <property type="molecule type" value="Genomic_DNA"/>
</dbReference>
<dbReference type="Proteomes" id="UP000766629">
    <property type="component" value="Unassembled WGS sequence"/>
</dbReference>
<protein>
    <submittedName>
        <fullName evidence="2">DUF2125 domain-containing protein</fullName>
    </submittedName>
</protein>
<organism evidence="2 3">
    <name type="scientific">Leisingera daeponensis</name>
    <dbReference type="NCBI Taxonomy" id="405746"/>
    <lineage>
        <taxon>Bacteria</taxon>
        <taxon>Pseudomonadati</taxon>
        <taxon>Pseudomonadota</taxon>
        <taxon>Alphaproteobacteria</taxon>
        <taxon>Rhodobacterales</taxon>
        <taxon>Roseobacteraceae</taxon>
        <taxon>Leisingera</taxon>
    </lineage>
</organism>
<dbReference type="Pfam" id="PF09898">
    <property type="entry name" value="DUF2125"/>
    <property type="match status" value="1"/>
</dbReference>
<feature type="chain" id="PRO_5046859249" evidence="1">
    <location>
        <begin position="25"/>
        <end position="507"/>
    </location>
</feature>
<keyword evidence="3" id="KW-1185">Reference proteome</keyword>
<keyword evidence="1" id="KW-0732">Signal</keyword>
<evidence type="ECO:0000313" key="2">
    <source>
        <dbReference type="EMBL" id="MBY6141610.1"/>
    </source>
</evidence>
<sequence length="507" mass="52921">MSVIFARGGAAAAILVVSAQGALADLSAQDVWGDWKAYLTSTGYTVSGTEAVSGSTLTISDVSMAMPIPEEDGTGTISFPEIQFIENGDGTVNVLLPAEFPMGFEFSGDGETFAGKLIYSHDGNPMKVAGDDENMSYDYTSSKVSLTLDELSADGEAVPAEAAKVQVIMNDVVTKSTMKVAGARSYDQTMTASSLTYDMGFNDPEGEGNGSFKGALQGLSFTGTGTVPDGLESPDMAALLEAGFAFDGTFTFTGGNGAISGMDGSESFAMESNSQGGAFTVAMDKQHLTYDISQVATNVNISGSEIPFPLALSMAETGFKLMMPLAKSEEEQDFALGVTLRDFAVPEMLWGMVDPTGQLPHDPATVILDLAGKGKVLFDLFDPKAMEAVEKGEEQPGELNALTVKQLQVSAAGAELTGTGDFTFNNEDLTSFDGMPAPAGVANLKLVGANTLIDKLIGMGLMSDSDAMGARMMMGMLAVPGEGEDTLTSKIEISEDGQIHANGQRIK</sequence>
<name>A0ABS7NK78_9RHOB</name>
<accession>A0ABS7NK78</accession>
<gene>
    <name evidence="2" type="ORF">KUV26_19390</name>
</gene>
<dbReference type="InterPro" id="IPR018666">
    <property type="entry name" value="DUF2125"/>
</dbReference>